<evidence type="ECO:0000313" key="1">
    <source>
        <dbReference type="EMBL" id="KAK3064649.1"/>
    </source>
</evidence>
<keyword evidence="2" id="KW-1185">Reference proteome</keyword>
<sequence length="211" mass="24242">MRNIIVTYKEDTPTSEHEPEPDPEPVNLLVEPEHVGSKKTKCYQEFNVMDPATLFADVAGRGGDPSIIVDRPTRNEEEPFDAMLIVALYKVGMAYDIQALAANATRRLTAILLHHFDEEVFAQILDAVYFGMDFVEAADPRSIGIRFLLARIAAKHREKFYVSEELHKFDKKGSDLFFMDLKFMLETDTEEDAKFETMADYNKKRDEYEGY</sequence>
<protein>
    <submittedName>
        <fullName evidence="1">Uncharacterized protein</fullName>
    </submittedName>
</protein>
<comment type="caution">
    <text evidence="1">The sequence shown here is derived from an EMBL/GenBank/DDBJ whole genome shotgun (WGS) entry which is preliminary data.</text>
</comment>
<organism evidence="1 2">
    <name type="scientific">Coniosporium uncinatum</name>
    <dbReference type="NCBI Taxonomy" id="93489"/>
    <lineage>
        <taxon>Eukaryota</taxon>
        <taxon>Fungi</taxon>
        <taxon>Dikarya</taxon>
        <taxon>Ascomycota</taxon>
        <taxon>Pezizomycotina</taxon>
        <taxon>Dothideomycetes</taxon>
        <taxon>Dothideomycetes incertae sedis</taxon>
        <taxon>Coniosporium</taxon>
    </lineage>
</organism>
<proteinExistence type="predicted"/>
<evidence type="ECO:0000313" key="2">
    <source>
        <dbReference type="Proteomes" id="UP001186974"/>
    </source>
</evidence>
<gene>
    <name evidence="1" type="ORF">LTS18_005247</name>
</gene>
<accession>A0ACC3DB01</accession>
<dbReference type="EMBL" id="JAWDJW010006458">
    <property type="protein sequence ID" value="KAK3064649.1"/>
    <property type="molecule type" value="Genomic_DNA"/>
</dbReference>
<reference evidence="1" key="1">
    <citation type="submission" date="2024-09" db="EMBL/GenBank/DDBJ databases">
        <title>Black Yeasts Isolated from many extreme environments.</title>
        <authorList>
            <person name="Coleine C."/>
            <person name="Stajich J.E."/>
            <person name="Selbmann L."/>
        </authorList>
    </citation>
    <scope>NUCLEOTIDE SEQUENCE</scope>
    <source>
        <strain evidence="1">CCFEE 5737</strain>
    </source>
</reference>
<dbReference type="Proteomes" id="UP001186974">
    <property type="component" value="Unassembled WGS sequence"/>
</dbReference>
<name>A0ACC3DB01_9PEZI</name>